<dbReference type="GO" id="GO:0006284">
    <property type="term" value="P:base-excision repair"/>
    <property type="evidence" value="ECO:0007669"/>
    <property type="project" value="InterPro"/>
</dbReference>
<feature type="compositionally biased region" description="Low complexity" evidence="2">
    <location>
        <begin position="50"/>
        <end position="63"/>
    </location>
</feature>
<dbReference type="GO" id="GO:0008725">
    <property type="term" value="F:DNA-3-methyladenine glycosylase activity"/>
    <property type="evidence" value="ECO:0007669"/>
    <property type="project" value="InterPro"/>
</dbReference>
<dbReference type="InterPro" id="IPR005019">
    <property type="entry name" value="Adenine_glyco"/>
</dbReference>
<feature type="binding site" evidence="1">
    <location>
        <position position="286"/>
    </location>
    <ligand>
        <name>Zn(2+)</name>
        <dbReference type="ChEBI" id="CHEBI:29105"/>
    </ligand>
</feature>
<accession>A0AAV1EAH3</accession>
<reference evidence="3" key="1">
    <citation type="submission" date="2023-03" db="EMBL/GenBank/DDBJ databases">
        <authorList>
            <person name="Julca I."/>
        </authorList>
    </citation>
    <scope>NUCLEOTIDE SEQUENCE</scope>
</reference>
<feature type="region of interest" description="Disordered" evidence="2">
    <location>
        <begin position="16"/>
        <end position="84"/>
    </location>
</feature>
<feature type="binding site" evidence="1">
    <location>
        <position position="130"/>
    </location>
    <ligand>
        <name>Zn(2+)</name>
        <dbReference type="ChEBI" id="CHEBI:29105"/>
    </ligand>
</feature>
<evidence type="ECO:0000313" key="4">
    <source>
        <dbReference type="Proteomes" id="UP001161247"/>
    </source>
</evidence>
<dbReference type="PANTHER" id="PTHR31116">
    <property type="entry name" value="OS04G0501200 PROTEIN"/>
    <property type="match status" value="1"/>
</dbReference>
<protein>
    <submittedName>
        <fullName evidence="3">OLC1v1017898C2</fullName>
    </submittedName>
</protein>
<dbReference type="GO" id="GO:0046872">
    <property type="term" value="F:metal ion binding"/>
    <property type="evidence" value="ECO:0007669"/>
    <property type="project" value="UniProtKB-KW"/>
</dbReference>
<evidence type="ECO:0000256" key="1">
    <source>
        <dbReference type="PIRSR" id="PIRSR605019-1"/>
    </source>
</evidence>
<keyword evidence="1" id="KW-0479">Metal-binding</keyword>
<dbReference type="SUPFAM" id="SSF48150">
    <property type="entry name" value="DNA-glycosylase"/>
    <property type="match status" value="1"/>
</dbReference>
<sequence>MSVVVELNSHAKANSDARKILGPGGNRVRVSEEEKKKKEGLKKKLAADTPIPVKKSVSSISPKSKVDNRSSAKSENSRKKVKELSDLDKEAAKVVRDGVETLTLSPPVSGPVKRCEWITQFSEPIYTAFHDGEWGVPVYEERKLFELLVLSQTLSELTWPTILSKREVFRKLFDNFDPISIASIDDKQLLTLRSSSLLSEQKLRAIVENSKQVFKIQEEFGSFSHYCWRFLNHKPIRNGFRYARQVPAKTPKSELISKDLMNRGFRCVGPTVVYSFMQVAGMVNDHLVSCFRYNECCNINPIKNPNAKPTEAAT</sequence>
<feature type="binding site" evidence="1">
    <location>
        <position position="115"/>
    </location>
    <ligand>
        <name>Zn(2+)</name>
        <dbReference type="ChEBI" id="CHEBI:29105"/>
    </ligand>
</feature>
<dbReference type="AlphaFoldDB" id="A0AAV1EAH3"/>
<name>A0AAV1EAH3_OLDCO</name>
<gene>
    <name evidence="3" type="ORF">OLC1_LOCUS22915</name>
</gene>
<feature type="binding site" evidence="1">
    <location>
        <position position="290"/>
    </location>
    <ligand>
        <name>Zn(2+)</name>
        <dbReference type="ChEBI" id="CHEBI:29105"/>
    </ligand>
</feature>
<keyword evidence="4" id="KW-1185">Reference proteome</keyword>
<dbReference type="Gene3D" id="1.10.340.30">
    <property type="entry name" value="Hypothetical protein, domain 2"/>
    <property type="match status" value="1"/>
</dbReference>
<dbReference type="PANTHER" id="PTHR31116:SF25">
    <property type="entry name" value="DNA GLYCOSYLASE SUPERFAMILY PROTEIN"/>
    <property type="match status" value="1"/>
</dbReference>
<dbReference type="EMBL" id="OX459125">
    <property type="protein sequence ID" value="CAI9116684.1"/>
    <property type="molecule type" value="Genomic_DNA"/>
</dbReference>
<organism evidence="3 4">
    <name type="scientific">Oldenlandia corymbosa var. corymbosa</name>
    <dbReference type="NCBI Taxonomy" id="529605"/>
    <lineage>
        <taxon>Eukaryota</taxon>
        <taxon>Viridiplantae</taxon>
        <taxon>Streptophyta</taxon>
        <taxon>Embryophyta</taxon>
        <taxon>Tracheophyta</taxon>
        <taxon>Spermatophyta</taxon>
        <taxon>Magnoliopsida</taxon>
        <taxon>eudicotyledons</taxon>
        <taxon>Gunneridae</taxon>
        <taxon>Pentapetalae</taxon>
        <taxon>asterids</taxon>
        <taxon>lamiids</taxon>
        <taxon>Gentianales</taxon>
        <taxon>Rubiaceae</taxon>
        <taxon>Rubioideae</taxon>
        <taxon>Spermacoceae</taxon>
        <taxon>Hedyotis-Oldenlandia complex</taxon>
        <taxon>Oldenlandia</taxon>
    </lineage>
</organism>
<dbReference type="Proteomes" id="UP001161247">
    <property type="component" value="Chromosome 8"/>
</dbReference>
<dbReference type="InterPro" id="IPR011257">
    <property type="entry name" value="DNA_glycosylase"/>
</dbReference>
<evidence type="ECO:0000256" key="2">
    <source>
        <dbReference type="SAM" id="MobiDB-lite"/>
    </source>
</evidence>
<dbReference type="Pfam" id="PF03352">
    <property type="entry name" value="Adenine_glyco"/>
    <property type="match status" value="1"/>
</dbReference>
<keyword evidence="1" id="KW-0862">Zinc</keyword>
<evidence type="ECO:0000313" key="3">
    <source>
        <dbReference type="EMBL" id="CAI9116684.1"/>
    </source>
</evidence>
<feature type="compositionally biased region" description="Basic and acidic residues" evidence="2">
    <location>
        <begin position="64"/>
        <end position="84"/>
    </location>
</feature>
<proteinExistence type="predicted"/>